<name>A0ABS4LJ91_9ACTN</name>
<dbReference type="Proteomes" id="UP001519309">
    <property type="component" value="Unassembled WGS sequence"/>
</dbReference>
<dbReference type="InterPro" id="IPR036322">
    <property type="entry name" value="WD40_repeat_dom_sf"/>
</dbReference>
<evidence type="ECO:0000256" key="1">
    <source>
        <dbReference type="PROSITE-ProRule" id="PRU00221"/>
    </source>
</evidence>
<feature type="repeat" description="WD" evidence="1">
    <location>
        <begin position="551"/>
        <end position="581"/>
    </location>
</feature>
<dbReference type="Pfam" id="PF00400">
    <property type="entry name" value="WD40"/>
    <property type="match status" value="1"/>
</dbReference>
<gene>
    <name evidence="3" type="ORF">J2Z21_000375</name>
</gene>
<dbReference type="SUPFAM" id="SSF50978">
    <property type="entry name" value="WD40 repeat-like"/>
    <property type="match status" value="1"/>
</dbReference>
<dbReference type="InterPro" id="IPR015943">
    <property type="entry name" value="WD40/YVTN_repeat-like_dom_sf"/>
</dbReference>
<keyword evidence="1" id="KW-0853">WD repeat</keyword>
<dbReference type="PROSITE" id="PS50082">
    <property type="entry name" value="WD_REPEATS_2"/>
    <property type="match status" value="1"/>
</dbReference>
<dbReference type="InterPro" id="IPR024983">
    <property type="entry name" value="CHAT_dom"/>
</dbReference>
<dbReference type="PANTHER" id="PTHR19879">
    <property type="entry name" value="TRANSCRIPTION INITIATION FACTOR TFIID"/>
    <property type="match status" value="1"/>
</dbReference>
<keyword evidence="4" id="KW-1185">Reference proteome</keyword>
<dbReference type="Gene3D" id="2.130.10.10">
    <property type="entry name" value="YVTN repeat-like/Quinoprotein amine dehydrogenase"/>
    <property type="match status" value="2"/>
</dbReference>
<sequence length="665" mass="72997">MKGLPFRLEIIEADTKWIVSCSSECGEAMIRTPAPYSESELQAALAKVENSLTKSYSKILTRGSTSTERPVREFGERLADTLLRDEILIQFDRCRNLAKAQRKPLRILLRTNGTHVDHIPWEYLVDPSRDDYLALHIPLVRYLRIMNPVPPLPLTLPLRVLGISARPSDLPALEEGRERERIAQVLQRPSSDNVEVHWLSGDRWQDLAKELRSGSWHVLHFVCHGGFDEDRNSGYIHLSGDDGAARPLHANDFERLIADSGNLRLIVLNACESAVSRSEEAFRSTAANLVHAGVPAVVAMQYEITDEAALIFSSAFYEHIADGRPVDRAVTLAREEVKMRLGSLEWATPVLLLASDETQIFDPKPQERQPPGSLRLLAEVGSCSHVALGPSNLLAAACANGVVRIFDGTDGRPVSQCMPVQREEPLRVAWSPWRRHVASRHLDGTVIVWDLQTEVPVRVIGAGGHDDGLAFSANGRWLALTVGDHVHVYDVRGARVRDLPVRPPEEAGPGRPGQPGNLGPIAFAPGDRHVVVACGDGLVRQLDVQGRLVMTWPHPQPVLSLAFTDDLLATGCLDGRVRLWSWEGQLLRRTDHGRPATQLAFSAGVRALAVADDEGVVAIRDLDTWKATIAARLASRPVGLAFLEGGTGLVTGTREGVVESWSLTG</sequence>
<feature type="domain" description="CHAT" evidence="2">
    <location>
        <begin position="73"/>
        <end position="337"/>
    </location>
</feature>
<comment type="caution">
    <text evidence="3">The sequence shown here is derived from an EMBL/GenBank/DDBJ whole genome shotgun (WGS) entry which is preliminary data.</text>
</comment>
<dbReference type="EMBL" id="JAGGLP010000001">
    <property type="protein sequence ID" value="MBP2047453.1"/>
    <property type="molecule type" value="Genomic_DNA"/>
</dbReference>
<accession>A0ABS4LJ91</accession>
<dbReference type="Pfam" id="PF12770">
    <property type="entry name" value="CHAT"/>
    <property type="match status" value="1"/>
</dbReference>
<dbReference type="PANTHER" id="PTHR19879:SF9">
    <property type="entry name" value="TRANSCRIPTION INITIATION FACTOR TFIID SUBUNIT 5"/>
    <property type="match status" value="1"/>
</dbReference>
<evidence type="ECO:0000313" key="3">
    <source>
        <dbReference type="EMBL" id="MBP2047453.1"/>
    </source>
</evidence>
<proteinExistence type="predicted"/>
<protein>
    <recommendedName>
        <fullName evidence="2">CHAT domain-containing protein</fullName>
    </recommendedName>
</protein>
<evidence type="ECO:0000313" key="4">
    <source>
        <dbReference type="Proteomes" id="UP001519309"/>
    </source>
</evidence>
<evidence type="ECO:0000259" key="2">
    <source>
        <dbReference type="Pfam" id="PF12770"/>
    </source>
</evidence>
<organism evidence="3 4">
    <name type="scientific">Streptomyces griseochromogenes</name>
    <dbReference type="NCBI Taxonomy" id="68214"/>
    <lineage>
        <taxon>Bacteria</taxon>
        <taxon>Bacillati</taxon>
        <taxon>Actinomycetota</taxon>
        <taxon>Actinomycetes</taxon>
        <taxon>Kitasatosporales</taxon>
        <taxon>Streptomycetaceae</taxon>
        <taxon>Streptomyces</taxon>
    </lineage>
</organism>
<dbReference type="SMART" id="SM00320">
    <property type="entry name" value="WD40"/>
    <property type="match status" value="6"/>
</dbReference>
<dbReference type="InterPro" id="IPR001680">
    <property type="entry name" value="WD40_rpt"/>
</dbReference>
<reference evidence="3 4" key="1">
    <citation type="submission" date="2021-03" db="EMBL/GenBank/DDBJ databases">
        <title>Genomic Encyclopedia of Type Strains, Phase IV (KMG-IV): sequencing the most valuable type-strain genomes for metagenomic binning, comparative biology and taxonomic classification.</title>
        <authorList>
            <person name="Goeker M."/>
        </authorList>
    </citation>
    <scope>NUCLEOTIDE SEQUENCE [LARGE SCALE GENOMIC DNA]</scope>
    <source>
        <strain evidence="3 4">DSM 40499</strain>
    </source>
</reference>
<dbReference type="RefSeq" id="WP_079147019.1">
    <property type="nucleotide sequence ID" value="NZ_CP016279.1"/>
</dbReference>